<dbReference type="GO" id="GO:0140096">
    <property type="term" value="F:catalytic activity, acting on a protein"/>
    <property type="evidence" value="ECO:0007669"/>
    <property type="project" value="UniProtKB-ARBA"/>
</dbReference>
<protein>
    <submittedName>
        <fullName evidence="4">Putative dual specificity protein phosphatase 3</fullName>
    </submittedName>
</protein>
<name>S3CPJ5_OPHP1</name>
<organism evidence="4 5">
    <name type="scientific">Ophiostoma piceae (strain UAMH 11346)</name>
    <name type="common">Sap stain fungus</name>
    <dbReference type="NCBI Taxonomy" id="1262450"/>
    <lineage>
        <taxon>Eukaryota</taxon>
        <taxon>Fungi</taxon>
        <taxon>Dikarya</taxon>
        <taxon>Ascomycota</taxon>
        <taxon>Pezizomycotina</taxon>
        <taxon>Sordariomycetes</taxon>
        <taxon>Sordariomycetidae</taxon>
        <taxon>Ophiostomatales</taxon>
        <taxon>Ophiostomataceae</taxon>
        <taxon>Ophiostoma</taxon>
    </lineage>
</organism>
<dbReference type="EMBL" id="KE148177">
    <property type="protein sequence ID" value="EPE02520.1"/>
    <property type="molecule type" value="Genomic_DNA"/>
</dbReference>
<evidence type="ECO:0000259" key="3">
    <source>
        <dbReference type="SMART" id="SM00195"/>
    </source>
</evidence>
<dbReference type="InterPro" id="IPR020422">
    <property type="entry name" value="TYR_PHOSPHATASE_DUAL_dom"/>
</dbReference>
<comment type="similarity">
    <text evidence="1">Belongs to the protein-tyrosine phosphatase family. Non-receptor class subfamily.</text>
</comment>
<dbReference type="GO" id="GO:0070372">
    <property type="term" value="P:regulation of ERK1 and ERK2 cascade"/>
    <property type="evidence" value="ECO:0007669"/>
    <property type="project" value="TreeGrafter"/>
</dbReference>
<accession>S3CPJ5</accession>
<dbReference type="CDD" id="cd14498">
    <property type="entry name" value="DSP"/>
    <property type="match status" value="1"/>
</dbReference>
<evidence type="ECO:0000313" key="4">
    <source>
        <dbReference type="EMBL" id="EPE02520.1"/>
    </source>
</evidence>
<dbReference type="eggNOG" id="KOG1716">
    <property type="taxonomic scope" value="Eukaryota"/>
</dbReference>
<feature type="domain" description="Tyrosine-protein phosphatase" evidence="3">
    <location>
        <begin position="123"/>
        <end position="278"/>
    </location>
</feature>
<proteinExistence type="inferred from homology"/>
<keyword evidence="5" id="KW-1185">Reference proteome</keyword>
<dbReference type="Proteomes" id="UP000016923">
    <property type="component" value="Unassembled WGS sequence"/>
</dbReference>
<dbReference type="GO" id="GO:1990444">
    <property type="term" value="F:F-box domain binding"/>
    <property type="evidence" value="ECO:0007669"/>
    <property type="project" value="TreeGrafter"/>
</dbReference>
<gene>
    <name evidence="4" type="ORF">F503_08745</name>
</gene>
<dbReference type="InterPro" id="IPR000340">
    <property type="entry name" value="Dual-sp_phosphatase_cat-dom"/>
</dbReference>
<dbReference type="SMART" id="SM00195">
    <property type="entry name" value="DSPc"/>
    <property type="match status" value="1"/>
</dbReference>
<dbReference type="InterPro" id="IPR052449">
    <property type="entry name" value="STYX-Interacting_Phosphatase"/>
</dbReference>
<feature type="region of interest" description="Disordered" evidence="2">
    <location>
        <begin position="45"/>
        <end position="79"/>
    </location>
</feature>
<evidence type="ECO:0000313" key="5">
    <source>
        <dbReference type="Proteomes" id="UP000016923"/>
    </source>
</evidence>
<evidence type="ECO:0000256" key="2">
    <source>
        <dbReference type="SAM" id="MobiDB-lite"/>
    </source>
</evidence>
<feature type="compositionally biased region" description="Polar residues" evidence="2">
    <location>
        <begin position="45"/>
        <end position="61"/>
    </location>
</feature>
<dbReference type="OrthoDB" id="10252009at2759"/>
<dbReference type="Gene3D" id="3.90.190.10">
    <property type="entry name" value="Protein tyrosine phosphatase superfamily"/>
    <property type="match status" value="1"/>
</dbReference>
<dbReference type="STRING" id="1262450.S3CPJ5"/>
<feature type="compositionally biased region" description="Polar residues" evidence="2">
    <location>
        <begin position="327"/>
        <end position="341"/>
    </location>
</feature>
<reference evidence="4 5" key="1">
    <citation type="journal article" date="2013" name="BMC Genomics">
        <title>The genome and transcriptome of the pine saprophyte Ophiostoma piceae, and a comparison with the bark beetle-associated pine pathogen Grosmannia clavigera.</title>
        <authorList>
            <person name="Haridas S."/>
            <person name="Wang Y."/>
            <person name="Lim L."/>
            <person name="Massoumi Alamouti S."/>
            <person name="Jackman S."/>
            <person name="Docking R."/>
            <person name="Robertson G."/>
            <person name="Birol I."/>
            <person name="Bohlmann J."/>
            <person name="Breuil C."/>
        </authorList>
    </citation>
    <scope>NUCLEOTIDE SEQUENCE [LARGE SCALE GENOMIC DNA]</scope>
    <source>
        <strain evidence="4 5">UAMH 11346</strain>
    </source>
</reference>
<dbReference type="HOGENOM" id="CLU_049471_1_0_1"/>
<feature type="region of interest" description="Disordered" evidence="2">
    <location>
        <begin position="319"/>
        <end position="344"/>
    </location>
</feature>
<dbReference type="GO" id="GO:0005654">
    <property type="term" value="C:nucleoplasm"/>
    <property type="evidence" value="ECO:0007669"/>
    <property type="project" value="TreeGrafter"/>
</dbReference>
<dbReference type="PANTHER" id="PTHR46588">
    <property type="entry name" value="SERINE/THREONINE/TYROSINE-INTERACTING PROTEIN"/>
    <property type="match status" value="1"/>
</dbReference>
<dbReference type="Pfam" id="PF00782">
    <property type="entry name" value="DSPc"/>
    <property type="match status" value="1"/>
</dbReference>
<feature type="region of interest" description="Disordered" evidence="2">
    <location>
        <begin position="1"/>
        <end position="32"/>
    </location>
</feature>
<dbReference type="PANTHER" id="PTHR46588:SF1">
    <property type="entry name" value="SERINE_THREONINE_TYROSINE-INTERACTING PROTEIN"/>
    <property type="match status" value="1"/>
</dbReference>
<dbReference type="GO" id="GO:0062026">
    <property type="term" value="P:negative regulation of SCF-dependent proteasomal ubiquitin-dependent catabolic process"/>
    <property type="evidence" value="ECO:0007669"/>
    <property type="project" value="TreeGrafter"/>
</dbReference>
<evidence type="ECO:0000256" key="1">
    <source>
        <dbReference type="ARBA" id="ARBA00009649"/>
    </source>
</evidence>
<dbReference type="GO" id="GO:0005737">
    <property type="term" value="C:cytoplasm"/>
    <property type="evidence" value="ECO:0007669"/>
    <property type="project" value="TreeGrafter"/>
</dbReference>
<dbReference type="InterPro" id="IPR029021">
    <property type="entry name" value="Prot-tyrosine_phosphatase-like"/>
</dbReference>
<sequence length="417" mass="45932">MGENQVSVAGGQPAPETGMRRPEGVIASAPSEARIAMVPTMSSMSFKGRTAQSSPSPSAHQNSERSHNSNSYGTHKNSQHLFPAKRNASVLGLTVSQMMQITGDRRQDDSHVQRPWKYNDRWGAQPILDFVYLGPSKMATDRAFLEEQKITKMISIRDSRFADVRMLMYDKLAASMGIEMECFDVPAANALMSEIPRVVNSINAHMLTAPVDSNGASTGRVFVFCETGNIRSAAVVLAYVMSMYGESMHGCWQFASLKRFCISLDDDVKRMLVSYEQLFDARRDVHAVEVDSTKEATHISDGNAMDIFIVTGQDLPSTAPGWHGSTGEHTNTQSHPSSQAFLSPPCDPYRAGSAKRSIEETMDIDDDRVEFTRSGLSGMSSREPSIEPSSLNLDYARYENRGTFAPFIDTSVAEIKN</sequence>
<dbReference type="VEuPathDB" id="FungiDB:F503_08745"/>
<dbReference type="AlphaFoldDB" id="S3CPJ5"/>
<dbReference type="SUPFAM" id="SSF52799">
    <property type="entry name" value="(Phosphotyrosine protein) phosphatases II"/>
    <property type="match status" value="1"/>
</dbReference>
<feature type="compositionally biased region" description="Polar residues" evidence="2">
    <location>
        <begin position="68"/>
        <end position="79"/>
    </location>
</feature>